<dbReference type="InterPro" id="IPR055346">
    <property type="entry name" value="Fe-S_cluster_assembly_SufBD"/>
</dbReference>
<dbReference type="PANTHER" id="PTHR43575">
    <property type="entry name" value="PROTEIN ABCI7, CHLOROPLASTIC"/>
    <property type="match status" value="1"/>
</dbReference>
<dbReference type="InterPro" id="IPR011542">
    <property type="entry name" value="SUF_FeS_clus_asmbl_SufD"/>
</dbReference>
<dbReference type="InterPro" id="IPR000825">
    <property type="entry name" value="SUF_FeS_clus_asmbl_SufBD_core"/>
</dbReference>
<name>A0A6J6HC16_9ZZZZ</name>
<dbReference type="Pfam" id="PF01458">
    <property type="entry name" value="SUFBD_core"/>
    <property type="match status" value="1"/>
</dbReference>
<evidence type="ECO:0000313" key="3">
    <source>
        <dbReference type="EMBL" id="CAB5128902.1"/>
    </source>
</evidence>
<dbReference type="EMBL" id="CAEZUK010000228">
    <property type="protein sequence ID" value="CAB4608704.1"/>
    <property type="molecule type" value="Genomic_DNA"/>
</dbReference>
<dbReference type="NCBIfam" id="TIGR01981">
    <property type="entry name" value="sufD"/>
    <property type="match status" value="1"/>
</dbReference>
<protein>
    <submittedName>
        <fullName evidence="2">Unannotated protein</fullName>
    </submittedName>
</protein>
<dbReference type="SUPFAM" id="SSF101960">
    <property type="entry name" value="Stabilizer of iron transporter SufD"/>
    <property type="match status" value="1"/>
</dbReference>
<sequence length="391" mass="41866">MPVLTPDAALSLGATWSQVRQSAHERATAASFPTTDEEIWRYSRIGELDLATFTVAETPTSIAGLSDAVTVTQVSASAVAVDPAFADLFSETTSSDLFNSLNLAHMDVIVISVARGVVASEPIIVTHTLNGEGNIYFPRLVIDAAENSEVTVVERFISNDGVRSLVVPVLDARAAQSARVRYLAINELGDKTWQIGEHHSQGHRDSDTLLATVALGGDYARVSTAARLLGQGSNTRQVALYFAGGTQMHDFRTLQEHAAPRTTSDLLFKGAVQDTAKSVYTGLIKIHNNAKGSVAYQTNRNLTLSHGAWAESVPNLEIETNDVKCSHASTVGPIDEDQLFYLESRGVNPDVAQRLVVLGFFDEVLAQLPVGNLAASLRQQVANKLSIGVGA</sequence>
<dbReference type="GO" id="GO:0016226">
    <property type="term" value="P:iron-sulfur cluster assembly"/>
    <property type="evidence" value="ECO:0007669"/>
    <property type="project" value="InterPro"/>
</dbReference>
<gene>
    <name evidence="2" type="ORF">UFOPK1820_01210</name>
    <name evidence="3" type="ORF">UFOPK4422_01198</name>
</gene>
<dbReference type="PANTHER" id="PTHR43575:SF1">
    <property type="entry name" value="PROTEIN ABCI7, CHLOROPLASTIC"/>
    <property type="match status" value="1"/>
</dbReference>
<proteinExistence type="predicted"/>
<reference evidence="2" key="1">
    <citation type="submission" date="2020-05" db="EMBL/GenBank/DDBJ databases">
        <authorList>
            <person name="Chiriac C."/>
            <person name="Salcher M."/>
            <person name="Ghai R."/>
            <person name="Kavagutti S V."/>
        </authorList>
    </citation>
    <scope>NUCLEOTIDE SEQUENCE</scope>
</reference>
<evidence type="ECO:0000313" key="2">
    <source>
        <dbReference type="EMBL" id="CAB4608704.1"/>
    </source>
</evidence>
<dbReference type="EMBL" id="CAFBRX010000131">
    <property type="protein sequence ID" value="CAB5128902.1"/>
    <property type="molecule type" value="Genomic_DNA"/>
</dbReference>
<dbReference type="AlphaFoldDB" id="A0A6J6HC16"/>
<accession>A0A6J6HC16</accession>
<organism evidence="2">
    <name type="scientific">freshwater metagenome</name>
    <dbReference type="NCBI Taxonomy" id="449393"/>
    <lineage>
        <taxon>unclassified sequences</taxon>
        <taxon>metagenomes</taxon>
        <taxon>ecological metagenomes</taxon>
    </lineage>
</organism>
<feature type="domain" description="SUF system FeS cluster assembly SufBD core" evidence="1">
    <location>
        <begin position="128"/>
        <end position="360"/>
    </location>
</feature>
<evidence type="ECO:0000259" key="1">
    <source>
        <dbReference type="Pfam" id="PF01458"/>
    </source>
</evidence>
<dbReference type="InterPro" id="IPR037284">
    <property type="entry name" value="SUF_FeS_clus_asmbl_SufBD_sf"/>
</dbReference>